<feature type="compositionally biased region" description="Pro residues" evidence="11">
    <location>
        <begin position="640"/>
        <end position="649"/>
    </location>
</feature>
<feature type="region of interest" description="Disordered" evidence="11">
    <location>
        <begin position="698"/>
        <end position="793"/>
    </location>
</feature>
<feature type="compositionally biased region" description="Low complexity" evidence="11">
    <location>
        <begin position="238"/>
        <end position="256"/>
    </location>
</feature>
<dbReference type="InterPro" id="IPR017441">
    <property type="entry name" value="Protein_kinase_ATP_BS"/>
</dbReference>
<comment type="catalytic activity">
    <reaction evidence="8">
        <text>L-threonyl-[protein] + ATP = O-phospho-L-threonyl-[protein] + ADP + H(+)</text>
        <dbReference type="Rhea" id="RHEA:46608"/>
        <dbReference type="Rhea" id="RHEA-COMP:11060"/>
        <dbReference type="Rhea" id="RHEA-COMP:11605"/>
        <dbReference type="ChEBI" id="CHEBI:15378"/>
        <dbReference type="ChEBI" id="CHEBI:30013"/>
        <dbReference type="ChEBI" id="CHEBI:30616"/>
        <dbReference type="ChEBI" id="CHEBI:61977"/>
        <dbReference type="ChEBI" id="CHEBI:456216"/>
        <dbReference type="EC" id="2.7.11.25"/>
    </reaction>
</comment>
<dbReference type="Pfam" id="PF00069">
    <property type="entry name" value="Pkinase"/>
    <property type="match status" value="1"/>
</dbReference>
<dbReference type="InterPro" id="IPR013761">
    <property type="entry name" value="SAM/pointed_sf"/>
</dbReference>
<feature type="compositionally biased region" description="Pro residues" evidence="11">
    <location>
        <begin position="257"/>
        <end position="276"/>
    </location>
</feature>
<dbReference type="Gene3D" id="1.10.510.10">
    <property type="entry name" value="Transferase(Phosphotransferase) domain 1"/>
    <property type="match status" value="1"/>
</dbReference>
<evidence type="ECO:0000256" key="3">
    <source>
        <dbReference type="ARBA" id="ARBA00022527"/>
    </source>
</evidence>
<keyword evidence="7 10" id="KW-0067">ATP-binding</keyword>
<dbReference type="GO" id="GO:0005524">
    <property type="term" value="F:ATP binding"/>
    <property type="evidence" value="ECO:0007669"/>
    <property type="project" value="UniProtKB-UniRule"/>
</dbReference>
<dbReference type="InterPro" id="IPR001660">
    <property type="entry name" value="SAM"/>
</dbReference>
<keyword evidence="15" id="KW-1185">Reference proteome</keyword>
<keyword evidence="6" id="KW-0418">Kinase</keyword>
<dbReference type="SMART" id="SM00454">
    <property type="entry name" value="SAM"/>
    <property type="match status" value="1"/>
</dbReference>
<dbReference type="InterPro" id="IPR029458">
    <property type="entry name" value="Ras-bd_By2"/>
</dbReference>
<feature type="domain" description="SAM" evidence="13">
    <location>
        <begin position="67"/>
        <end position="130"/>
    </location>
</feature>
<comment type="similarity">
    <text evidence="1">Belongs to the protein kinase superfamily. STE Ser/Thr protein kinase family. MAP kinase kinase kinase subfamily.</text>
</comment>
<dbReference type="InterPro" id="IPR011009">
    <property type="entry name" value="Kinase-like_dom_sf"/>
</dbReference>
<organism evidence="14 15">
    <name type="scientific">Mycena albidolilacea</name>
    <dbReference type="NCBI Taxonomy" id="1033008"/>
    <lineage>
        <taxon>Eukaryota</taxon>
        <taxon>Fungi</taxon>
        <taxon>Dikarya</taxon>
        <taxon>Basidiomycota</taxon>
        <taxon>Agaricomycotina</taxon>
        <taxon>Agaricomycetes</taxon>
        <taxon>Agaricomycetidae</taxon>
        <taxon>Agaricales</taxon>
        <taxon>Marasmiineae</taxon>
        <taxon>Mycenaceae</taxon>
        <taxon>Mycena</taxon>
    </lineage>
</organism>
<evidence type="ECO:0000256" key="6">
    <source>
        <dbReference type="ARBA" id="ARBA00022777"/>
    </source>
</evidence>
<dbReference type="FunFam" id="3.30.200.20:FF:000387">
    <property type="entry name" value="Serine/threonine-protein kinase STE11"/>
    <property type="match status" value="1"/>
</dbReference>
<dbReference type="SMART" id="SM00220">
    <property type="entry name" value="S_TKc"/>
    <property type="match status" value="1"/>
</dbReference>
<dbReference type="PROSITE" id="PS50011">
    <property type="entry name" value="PROTEIN_KINASE_DOM"/>
    <property type="match status" value="1"/>
</dbReference>
<reference evidence="14" key="1">
    <citation type="submission" date="2023-03" db="EMBL/GenBank/DDBJ databases">
        <title>Massive genome expansion in bonnet fungi (Mycena s.s.) driven by repeated elements and novel gene families across ecological guilds.</title>
        <authorList>
            <consortium name="Lawrence Berkeley National Laboratory"/>
            <person name="Harder C.B."/>
            <person name="Miyauchi S."/>
            <person name="Viragh M."/>
            <person name="Kuo A."/>
            <person name="Thoen E."/>
            <person name="Andreopoulos B."/>
            <person name="Lu D."/>
            <person name="Skrede I."/>
            <person name="Drula E."/>
            <person name="Henrissat B."/>
            <person name="Morin E."/>
            <person name="Kohler A."/>
            <person name="Barry K."/>
            <person name="LaButti K."/>
            <person name="Morin E."/>
            <person name="Salamov A."/>
            <person name="Lipzen A."/>
            <person name="Mereny Z."/>
            <person name="Hegedus B."/>
            <person name="Baldrian P."/>
            <person name="Stursova M."/>
            <person name="Weitz H."/>
            <person name="Taylor A."/>
            <person name="Grigoriev I.V."/>
            <person name="Nagy L.G."/>
            <person name="Martin F."/>
            <person name="Kauserud H."/>
        </authorList>
    </citation>
    <scope>NUCLEOTIDE SEQUENCE</scope>
    <source>
        <strain evidence="14">CBHHK002</strain>
    </source>
</reference>
<dbReference type="CDD" id="cd09534">
    <property type="entry name" value="SAM_Ste11_fungal"/>
    <property type="match status" value="1"/>
</dbReference>
<evidence type="ECO:0000256" key="11">
    <source>
        <dbReference type="SAM" id="MobiDB-lite"/>
    </source>
</evidence>
<evidence type="ECO:0000313" key="14">
    <source>
        <dbReference type="EMBL" id="KAJ7343454.1"/>
    </source>
</evidence>
<evidence type="ECO:0000256" key="9">
    <source>
        <dbReference type="ARBA" id="ARBA00048329"/>
    </source>
</evidence>
<dbReference type="PANTHER" id="PTHR11584">
    <property type="entry name" value="SERINE/THREONINE PROTEIN KINASE"/>
    <property type="match status" value="1"/>
</dbReference>
<feature type="compositionally biased region" description="Basic and acidic residues" evidence="11">
    <location>
        <begin position="863"/>
        <end position="878"/>
    </location>
</feature>
<evidence type="ECO:0000256" key="10">
    <source>
        <dbReference type="PROSITE-ProRule" id="PRU10141"/>
    </source>
</evidence>
<feature type="compositionally biased region" description="Polar residues" evidence="11">
    <location>
        <begin position="406"/>
        <end position="441"/>
    </location>
</feature>
<dbReference type="Pfam" id="PF14847">
    <property type="entry name" value="Ras_bdg_2"/>
    <property type="match status" value="1"/>
</dbReference>
<dbReference type="PANTHER" id="PTHR11584:SF369">
    <property type="entry name" value="MITOGEN-ACTIVATED PROTEIN KINASE KINASE KINASE 19-RELATED"/>
    <property type="match status" value="1"/>
</dbReference>
<evidence type="ECO:0000256" key="1">
    <source>
        <dbReference type="ARBA" id="ARBA00006529"/>
    </source>
</evidence>
<dbReference type="AlphaFoldDB" id="A0AAD6ZYG0"/>
<evidence type="ECO:0000256" key="7">
    <source>
        <dbReference type="ARBA" id="ARBA00022840"/>
    </source>
</evidence>
<dbReference type="FunFam" id="1.10.510.10:FF:000334">
    <property type="entry name" value="Serine/threonine-protein kinase STE11"/>
    <property type="match status" value="1"/>
</dbReference>
<evidence type="ECO:0000313" key="15">
    <source>
        <dbReference type="Proteomes" id="UP001218218"/>
    </source>
</evidence>
<name>A0AAD6ZYG0_9AGAR</name>
<dbReference type="PROSITE" id="PS50105">
    <property type="entry name" value="SAM_DOMAIN"/>
    <property type="match status" value="1"/>
</dbReference>
<dbReference type="InterPro" id="IPR008271">
    <property type="entry name" value="Ser/Thr_kinase_AS"/>
</dbReference>
<keyword evidence="3" id="KW-0723">Serine/threonine-protein kinase</keyword>
<evidence type="ECO:0000256" key="8">
    <source>
        <dbReference type="ARBA" id="ARBA00047559"/>
    </source>
</evidence>
<comment type="catalytic activity">
    <reaction evidence="9">
        <text>L-seryl-[protein] + ATP = O-phospho-L-seryl-[protein] + ADP + H(+)</text>
        <dbReference type="Rhea" id="RHEA:17989"/>
        <dbReference type="Rhea" id="RHEA-COMP:9863"/>
        <dbReference type="Rhea" id="RHEA-COMP:11604"/>
        <dbReference type="ChEBI" id="CHEBI:15378"/>
        <dbReference type="ChEBI" id="CHEBI:29999"/>
        <dbReference type="ChEBI" id="CHEBI:30616"/>
        <dbReference type="ChEBI" id="CHEBI:83421"/>
        <dbReference type="ChEBI" id="CHEBI:456216"/>
        <dbReference type="EC" id="2.7.11.25"/>
    </reaction>
</comment>
<feature type="compositionally biased region" description="Polar residues" evidence="11">
    <location>
        <begin position="313"/>
        <end position="328"/>
    </location>
</feature>
<dbReference type="PROSITE" id="PS00108">
    <property type="entry name" value="PROTEIN_KINASE_ST"/>
    <property type="match status" value="1"/>
</dbReference>
<evidence type="ECO:0000256" key="4">
    <source>
        <dbReference type="ARBA" id="ARBA00022679"/>
    </source>
</evidence>
<feature type="compositionally biased region" description="Low complexity" evidence="11">
    <location>
        <begin position="375"/>
        <end position="384"/>
    </location>
</feature>
<dbReference type="EC" id="2.7.11.25" evidence="2"/>
<dbReference type="SUPFAM" id="SSF47769">
    <property type="entry name" value="SAM/Pointed domain"/>
    <property type="match status" value="1"/>
</dbReference>
<proteinExistence type="inferred from homology"/>
<feature type="compositionally biased region" description="Polar residues" evidence="11">
    <location>
        <begin position="763"/>
        <end position="780"/>
    </location>
</feature>
<feature type="region of interest" description="Disordered" evidence="11">
    <location>
        <begin position="862"/>
        <end position="933"/>
    </location>
</feature>
<feature type="compositionally biased region" description="Polar residues" evidence="11">
    <location>
        <begin position="725"/>
        <end position="748"/>
    </location>
</feature>
<sequence length="1211" mass="129913">MAMTANSFRDLESPPSPVSPGSSFAPRSFVSAIRGQNSPFPSTPTSAMTSFFDPPPGTAYADFIRTWSDAHVARWLTDIKCATHAPAFRANDIRGDILLELDQTTLMEMGVSSIGDRLRIINAVKALRQRSAARPPSTPIIDNMRPARLDISPDTIAVKQEHTEASPATRLGHRRLDSGRPAPLQLNQSSGRNDLPRLVREGNPPDSARSTHSSNNSNNNNNTSSGSSHPVRPLPQPSQLSRDSQQSNSNNNQNPRPNLPPLPPPPRSQPPLPPPTRQTARGMINGSSQLAGRRTPTPDSYSSPSQPLPPAPGQQSGLLTPSSGSSWSGLHLPSNPRPGNPGPSEKGAAPRTTSPLLPGRNGPPRTSSHHGRGTSLGSASSPGPSSSPSPRAPIRSNTGNHPYAAPQSSALQAPISSLPNNLSPIEETFNQSSPGTPSPSSFAVGRGSFHPSPNPGTPSLDDLRRKLVRFLLPEEGLSFTVDIGSCVGGIKVLEKVLKKFGKGSTRSPGDGGPDVRETEKGGLSVDGWGVFLDLDQEDGPGEPLSEAELLSVCHAPPNHPVREHGLTLRRTFLGVRRNGSDGGGSASPSHSKFLGVGGATIKKARRASAISVLSGLGVDDPERALLLDPPSPTRSGSPTPSAPPTPPLPSGEKKRPSKLHNFFGQRPPSELITDHLTEYFPLTDKKVLARTARQSMIFRNNTRSKRDSTASWNSAAPPPPLPLPGTSQSRFSTSTQGSTRTSFSSHIGQQPPLPEDGAVPRVSLSTEDGQSVDLHSSDGSAESPEAPKLTAHPQLLPPIPFPTESFSESLGDAIAGPAGNARVSRSLSAALRRMSYMTEVRSKRDRTDTASMLTVDEITADLATDRSKDEDEWTKVESQDGLEESPQSTPDGDDDDDEEDDEDDEELEDPDGEKTLNDPDDDDAEPSKGEQRTATKWIKGALIGAGSFGKVYLGMDASTGLLMAVKQVELPTGSAPNQERKKSMLSALEREIELLKDLQHENIVQYLYSSLDDDNLNIFLEYVPGGSVTALLRNYGAFEEPLVKNFVRQILQGLNYLHERDIIHRDIKGANILVDNKGGIKISDFGISKKVEDGMSLTGNRMHRPSLQGSVFWMAPEVVKQSGHTRKADIWSVGCLVVEMLTGEHPWATLTQMQAIFKIGSSAKPTIPSDISSDAQDFLLLTFELDQEARPSAAELLQHAWMPKKPAVGKK</sequence>
<dbReference type="PROSITE" id="PS00107">
    <property type="entry name" value="PROTEIN_KINASE_ATP"/>
    <property type="match status" value="1"/>
</dbReference>
<feature type="compositionally biased region" description="Acidic residues" evidence="11">
    <location>
        <begin position="891"/>
        <end position="911"/>
    </location>
</feature>
<dbReference type="SUPFAM" id="SSF56112">
    <property type="entry name" value="Protein kinase-like (PK-like)"/>
    <property type="match status" value="1"/>
</dbReference>
<dbReference type="InterPro" id="IPR000719">
    <property type="entry name" value="Prot_kinase_dom"/>
</dbReference>
<dbReference type="Pfam" id="PF00536">
    <property type="entry name" value="SAM_1"/>
    <property type="match status" value="1"/>
</dbReference>
<feature type="compositionally biased region" description="Low complexity" evidence="11">
    <location>
        <begin position="210"/>
        <end position="229"/>
    </location>
</feature>
<dbReference type="SMART" id="SM01304">
    <property type="entry name" value="Ras_bdg_2"/>
    <property type="match status" value="1"/>
</dbReference>
<accession>A0AAD6ZYG0</accession>
<keyword evidence="5 10" id="KW-0547">Nucleotide-binding</keyword>
<feature type="region of interest" description="Disordered" evidence="11">
    <location>
        <begin position="160"/>
        <end position="461"/>
    </location>
</feature>
<evidence type="ECO:0000256" key="5">
    <source>
        <dbReference type="ARBA" id="ARBA00022741"/>
    </source>
</evidence>
<evidence type="ECO:0000256" key="2">
    <source>
        <dbReference type="ARBA" id="ARBA00012406"/>
    </source>
</evidence>
<evidence type="ECO:0000259" key="13">
    <source>
        <dbReference type="PROSITE" id="PS50105"/>
    </source>
</evidence>
<dbReference type="EMBL" id="JARIHO010000023">
    <property type="protein sequence ID" value="KAJ7343454.1"/>
    <property type="molecule type" value="Genomic_DNA"/>
</dbReference>
<dbReference type="Gene3D" id="1.10.150.50">
    <property type="entry name" value="Transcription Factor, Ets-1"/>
    <property type="match status" value="1"/>
</dbReference>
<comment type="caution">
    <text evidence="14">The sequence shown here is derived from an EMBL/GenBank/DDBJ whole genome shotgun (WGS) entry which is preliminary data.</text>
</comment>
<feature type="domain" description="Protein kinase" evidence="12">
    <location>
        <begin position="937"/>
        <end position="1202"/>
    </location>
</feature>
<dbReference type="GO" id="GO:0004709">
    <property type="term" value="F:MAP kinase kinase kinase activity"/>
    <property type="evidence" value="ECO:0007669"/>
    <property type="project" value="UniProtKB-EC"/>
</dbReference>
<feature type="region of interest" description="Disordered" evidence="11">
    <location>
        <begin position="621"/>
        <end position="668"/>
    </location>
</feature>
<feature type="region of interest" description="Disordered" evidence="11">
    <location>
        <begin position="1"/>
        <end position="23"/>
    </location>
</feature>
<evidence type="ECO:0000259" key="12">
    <source>
        <dbReference type="PROSITE" id="PS50011"/>
    </source>
</evidence>
<dbReference type="Proteomes" id="UP001218218">
    <property type="component" value="Unassembled WGS sequence"/>
</dbReference>
<keyword evidence="4" id="KW-0808">Transferase</keyword>
<feature type="region of interest" description="Disordered" evidence="11">
    <location>
        <begin position="501"/>
        <end position="521"/>
    </location>
</feature>
<protein>
    <recommendedName>
        <fullName evidence="2">mitogen-activated protein kinase kinase kinase</fullName>
        <ecNumber evidence="2">2.7.11.25</ecNumber>
    </recommendedName>
</protein>
<gene>
    <name evidence="14" type="ORF">DFH08DRAFT_925013</name>
</gene>
<feature type="binding site" evidence="10">
    <location>
        <position position="966"/>
    </location>
    <ligand>
        <name>ATP</name>
        <dbReference type="ChEBI" id="CHEBI:30616"/>
    </ligand>
</feature>